<comment type="pathway">
    <text evidence="3">Porphyrin-containing compound metabolism; protoporphyrin-IX biosynthesis; coproporphyrinogen-III from 5-aminolevulinate: step 2/4.</text>
</comment>
<evidence type="ECO:0000256" key="6">
    <source>
        <dbReference type="ARBA" id="ARBA00011245"/>
    </source>
</evidence>
<evidence type="ECO:0000256" key="10">
    <source>
        <dbReference type="NCBIfam" id="TIGR00212"/>
    </source>
</evidence>
<dbReference type="GO" id="GO:0004418">
    <property type="term" value="F:hydroxymethylbilane synthase activity"/>
    <property type="evidence" value="ECO:0007669"/>
    <property type="project" value="UniProtKB-UniRule"/>
</dbReference>
<dbReference type="Gene3D" id="3.40.190.10">
    <property type="entry name" value="Periplasmic binding protein-like II"/>
    <property type="match status" value="2"/>
</dbReference>
<dbReference type="InterPro" id="IPR022417">
    <property type="entry name" value="Porphobilin_deaminase_N"/>
</dbReference>
<dbReference type="NCBIfam" id="TIGR00212">
    <property type="entry name" value="hemC"/>
    <property type="match status" value="1"/>
</dbReference>
<dbReference type="PIRSF" id="PIRSF001438">
    <property type="entry name" value="4pyrrol_synth_OHMeBilane_synth"/>
    <property type="match status" value="1"/>
</dbReference>
<comment type="cofactor">
    <cofactor evidence="1">
        <name>dipyrromethane</name>
        <dbReference type="ChEBI" id="CHEBI:60342"/>
    </cofactor>
</comment>
<evidence type="ECO:0000256" key="7">
    <source>
        <dbReference type="ARBA" id="ARBA00022679"/>
    </source>
</evidence>
<dbReference type="PANTHER" id="PTHR11557:SF0">
    <property type="entry name" value="PORPHOBILINOGEN DEAMINASE"/>
    <property type="match status" value="1"/>
</dbReference>
<evidence type="ECO:0000259" key="12">
    <source>
        <dbReference type="Pfam" id="PF03900"/>
    </source>
</evidence>
<dbReference type="SUPFAM" id="SSF53850">
    <property type="entry name" value="Periplasmic binding protein-like II"/>
    <property type="match status" value="1"/>
</dbReference>
<dbReference type="PANTHER" id="PTHR11557">
    <property type="entry name" value="PORPHOBILINOGEN DEAMINASE"/>
    <property type="match status" value="1"/>
</dbReference>
<dbReference type="InterPro" id="IPR036803">
    <property type="entry name" value="Porphobilinogen_deaminase_C_sf"/>
</dbReference>
<dbReference type="PRINTS" id="PR00151">
    <property type="entry name" value="PORPHBDMNASE"/>
</dbReference>
<comment type="catalytic activity">
    <reaction evidence="9">
        <text>4 porphobilinogen + H2O = hydroxymethylbilane + 4 NH4(+)</text>
        <dbReference type="Rhea" id="RHEA:13185"/>
        <dbReference type="ChEBI" id="CHEBI:15377"/>
        <dbReference type="ChEBI" id="CHEBI:28938"/>
        <dbReference type="ChEBI" id="CHEBI:57845"/>
        <dbReference type="ChEBI" id="CHEBI:58126"/>
        <dbReference type="EC" id="2.5.1.61"/>
    </reaction>
</comment>
<feature type="domain" description="Porphobilinogen deaminase N-terminal" evidence="11">
    <location>
        <begin position="7"/>
        <end position="212"/>
    </location>
</feature>
<comment type="caution">
    <text evidence="13">The sequence shown here is derived from an EMBL/GenBank/DDBJ whole genome shotgun (WGS) entry which is preliminary data.</text>
</comment>
<dbReference type="InterPro" id="IPR000860">
    <property type="entry name" value="HemC"/>
</dbReference>
<dbReference type="FunFam" id="3.30.160.40:FF:000002">
    <property type="entry name" value="Porphobilinogen deaminase"/>
    <property type="match status" value="1"/>
</dbReference>
<feature type="domain" description="Porphobilinogen deaminase C-terminal" evidence="12">
    <location>
        <begin position="226"/>
        <end position="294"/>
    </location>
</feature>
<dbReference type="Proteomes" id="UP000230956">
    <property type="component" value="Unassembled WGS sequence"/>
</dbReference>
<evidence type="ECO:0000256" key="9">
    <source>
        <dbReference type="ARBA" id="ARBA00048169"/>
    </source>
</evidence>
<evidence type="ECO:0000256" key="1">
    <source>
        <dbReference type="ARBA" id="ARBA00001916"/>
    </source>
</evidence>
<reference evidence="14" key="1">
    <citation type="submission" date="2017-09" db="EMBL/GenBank/DDBJ databases">
        <title>Depth-based differentiation of microbial function through sediment-hosted aquifers and enrichment of novel symbionts in the deep terrestrial subsurface.</title>
        <authorList>
            <person name="Probst A.J."/>
            <person name="Ladd B."/>
            <person name="Jarett J.K."/>
            <person name="Geller-Mcgrath D.E."/>
            <person name="Sieber C.M.K."/>
            <person name="Emerson J.B."/>
            <person name="Anantharaman K."/>
            <person name="Thomas B.C."/>
            <person name="Malmstrom R."/>
            <person name="Stieglmeier M."/>
            <person name="Klingl A."/>
            <person name="Woyke T."/>
            <person name="Ryan C.M."/>
            <person name="Banfield J.F."/>
        </authorList>
    </citation>
    <scope>NUCLEOTIDE SEQUENCE [LARGE SCALE GENOMIC DNA]</scope>
</reference>
<evidence type="ECO:0000256" key="5">
    <source>
        <dbReference type="ARBA" id="ARBA00005638"/>
    </source>
</evidence>
<dbReference type="EMBL" id="PFNG01000038">
    <property type="protein sequence ID" value="PIZ41875.1"/>
    <property type="molecule type" value="Genomic_DNA"/>
</dbReference>
<dbReference type="FunFam" id="3.40.190.10:FF:000005">
    <property type="entry name" value="Porphobilinogen deaminase"/>
    <property type="match status" value="1"/>
</dbReference>
<evidence type="ECO:0000256" key="3">
    <source>
        <dbReference type="ARBA" id="ARBA00004735"/>
    </source>
</evidence>
<evidence type="ECO:0000313" key="14">
    <source>
        <dbReference type="Proteomes" id="UP000230956"/>
    </source>
</evidence>
<name>A0A2M7TA98_9ACTN</name>
<dbReference type="PROSITE" id="PS00533">
    <property type="entry name" value="PORPHOBILINOGEN_DEAM"/>
    <property type="match status" value="1"/>
</dbReference>
<dbReference type="SUPFAM" id="SSF54782">
    <property type="entry name" value="Porphobilinogen deaminase (hydroxymethylbilane synthase), C-terminal domain"/>
    <property type="match status" value="1"/>
</dbReference>
<dbReference type="Gene3D" id="3.30.160.40">
    <property type="entry name" value="Porphobilinogen deaminase, C-terminal domain"/>
    <property type="match status" value="1"/>
</dbReference>
<comment type="pathway">
    <text evidence="4">Porphyrin-containing compound metabolism; chlorophyll biosynthesis.</text>
</comment>
<dbReference type="Pfam" id="PF03900">
    <property type="entry name" value="Porphobil_deamC"/>
    <property type="match status" value="1"/>
</dbReference>
<proteinExistence type="inferred from homology"/>
<dbReference type="RefSeq" id="WP_286975674.1">
    <property type="nucleotide sequence ID" value="NZ_PFNG01000038.1"/>
</dbReference>
<feature type="non-terminal residue" evidence="13">
    <location>
        <position position="310"/>
    </location>
</feature>
<organism evidence="13 14">
    <name type="scientific">Candidatus Aquicultor secundus</name>
    <dbReference type="NCBI Taxonomy" id="1973895"/>
    <lineage>
        <taxon>Bacteria</taxon>
        <taxon>Bacillati</taxon>
        <taxon>Actinomycetota</taxon>
        <taxon>Candidatus Aquicultoria</taxon>
        <taxon>Candidatus Aquicultorales</taxon>
        <taxon>Candidatus Aquicultoraceae</taxon>
        <taxon>Candidatus Aquicultor</taxon>
    </lineage>
</organism>
<dbReference type="GO" id="GO:0006783">
    <property type="term" value="P:heme biosynthetic process"/>
    <property type="evidence" value="ECO:0007669"/>
    <property type="project" value="UniProtKB-ARBA"/>
</dbReference>
<dbReference type="HAMAP" id="MF_00260">
    <property type="entry name" value="Porphobil_deam"/>
    <property type="match status" value="1"/>
</dbReference>
<dbReference type="Pfam" id="PF01379">
    <property type="entry name" value="Porphobil_deam"/>
    <property type="match status" value="1"/>
</dbReference>
<dbReference type="EC" id="2.5.1.61" evidence="10"/>
<comment type="subunit">
    <text evidence="6">Monomer.</text>
</comment>
<keyword evidence="7" id="KW-0808">Transferase</keyword>
<evidence type="ECO:0000259" key="11">
    <source>
        <dbReference type="Pfam" id="PF01379"/>
    </source>
</evidence>
<gene>
    <name evidence="13" type="ORF">COY37_01480</name>
</gene>
<evidence type="ECO:0000256" key="4">
    <source>
        <dbReference type="ARBA" id="ARBA00005173"/>
    </source>
</evidence>
<protein>
    <recommendedName>
        <fullName evidence="10">Hydroxymethylbilane synthase</fullName>
        <ecNumber evidence="10">2.5.1.61</ecNumber>
    </recommendedName>
</protein>
<evidence type="ECO:0000313" key="13">
    <source>
        <dbReference type="EMBL" id="PIZ41875.1"/>
    </source>
</evidence>
<dbReference type="InterPro" id="IPR022418">
    <property type="entry name" value="Porphobilinogen_deaminase_C"/>
</dbReference>
<evidence type="ECO:0000256" key="2">
    <source>
        <dbReference type="ARBA" id="ARBA00002869"/>
    </source>
</evidence>
<dbReference type="GO" id="GO:0005737">
    <property type="term" value="C:cytoplasm"/>
    <property type="evidence" value="ECO:0007669"/>
    <property type="project" value="UniProtKB-UniRule"/>
</dbReference>
<keyword evidence="8" id="KW-0627">Porphyrin biosynthesis</keyword>
<dbReference type="InterPro" id="IPR022419">
    <property type="entry name" value="Porphobilin_deaminase_cofac_BS"/>
</dbReference>
<dbReference type="CDD" id="cd13646">
    <property type="entry name" value="PBP2_EcHMBS_like"/>
    <property type="match status" value="1"/>
</dbReference>
<sequence>MTKKKFILGTRGSKLALWQSEHVASILQEKAGVEVELKIIKTQGDKILDVALSRIGDKGLFVKEIETALLECEADLAVHSSKDVPTQIPEGLTLGAFLKRVDPRDVLISKSGQGLDALPAGSVIGTSSLRRIAQILHRRPDLKIEDVRGNLDTRLRKMDDGLFDAIVLAAAGLDRMGWAEGITERIPSDVMLSAVGQGAIAVEVREGDEDMRELMTYLEDPATRAAVTAERALLRELEGGCQIPIGALGVLEDGVLKLDGMVAGLDGSRLIRDSITGAPEEADELGVRLADKLKKQGADEILAEVRAEIT</sequence>
<accession>A0A2M7TA98</accession>
<dbReference type="AlphaFoldDB" id="A0A2M7TA98"/>
<evidence type="ECO:0000256" key="8">
    <source>
        <dbReference type="ARBA" id="ARBA00023244"/>
    </source>
</evidence>
<comment type="function">
    <text evidence="2">Tetrapolymerization of the monopyrrole PBG into the hydroxymethylbilane pre-uroporphyrinogen in several discrete steps.</text>
</comment>
<comment type="similarity">
    <text evidence="5">Belongs to the HMBS family.</text>
</comment>
<dbReference type="FunFam" id="3.40.190.10:FF:000004">
    <property type="entry name" value="Porphobilinogen deaminase"/>
    <property type="match status" value="1"/>
</dbReference>